<dbReference type="OrthoDB" id="9803333at2"/>
<organism evidence="3 4">
    <name type="scientific">Deinococcus radiophilus</name>
    <dbReference type="NCBI Taxonomy" id="32062"/>
    <lineage>
        <taxon>Bacteria</taxon>
        <taxon>Thermotogati</taxon>
        <taxon>Deinococcota</taxon>
        <taxon>Deinococci</taxon>
        <taxon>Deinococcales</taxon>
        <taxon>Deinococcaceae</taxon>
        <taxon>Deinococcus</taxon>
    </lineage>
</organism>
<dbReference type="InterPro" id="IPR002347">
    <property type="entry name" value="SDR_fam"/>
</dbReference>
<dbReference type="Pfam" id="PF13561">
    <property type="entry name" value="adh_short_C2"/>
    <property type="match status" value="1"/>
</dbReference>
<dbReference type="InterPro" id="IPR020904">
    <property type="entry name" value="Sc_DH/Rdtase_CS"/>
</dbReference>
<dbReference type="GO" id="GO:0016491">
    <property type="term" value="F:oxidoreductase activity"/>
    <property type="evidence" value="ECO:0007669"/>
    <property type="project" value="UniProtKB-KW"/>
</dbReference>
<dbReference type="Gene3D" id="3.40.50.720">
    <property type="entry name" value="NAD(P)-binding Rossmann-like Domain"/>
    <property type="match status" value="1"/>
</dbReference>
<dbReference type="PRINTS" id="PR00081">
    <property type="entry name" value="GDHRDH"/>
</dbReference>
<dbReference type="PROSITE" id="PS00061">
    <property type="entry name" value="ADH_SHORT"/>
    <property type="match status" value="1"/>
</dbReference>
<dbReference type="PANTHER" id="PTHR24321:SF8">
    <property type="entry name" value="ESTRADIOL 17-BETA-DEHYDROGENASE 8-RELATED"/>
    <property type="match status" value="1"/>
</dbReference>
<name>A0A431VPS1_9DEIO</name>
<gene>
    <name evidence="3" type="ORF">EJ104_11910</name>
</gene>
<protein>
    <submittedName>
        <fullName evidence="3">SDR family oxidoreductase</fullName>
    </submittedName>
</protein>
<dbReference type="EMBL" id="RXPE01000035">
    <property type="protein sequence ID" value="RTR25200.1"/>
    <property type="molecule type" value="Genomic_DNA"/>
</dbReference>
<dbReference type="Proteomes" id="UP000277766">
    <property type="component" value="Unassembled WGS sequence"/>
</dbReference>
<evidence type="ECO:0000313" key="3">
    <source>
        <dbReference type="EMBL" id="RTR25200.1"/>
    </source>
</evidence>
<dbReference type="PRINTS" id="PR00080">
    <property type="entry name" value="SDRFAMILY"/>
</dbReference>
<keyword evidence="4" id="KW-1185">Reference proteome</keyword>
<evidence type="ECO:0000313" key="4">
    <source>
        <dbReference type="Proteomes" id="UP000277766"/>
    </source>
</evidence>
<keyword evidence="2" id="KW-0560">Oxidoreductase</keyword>
<dbReference type="AlphaFoldDB" id="A0A431VPS1"/>
<accession>A0A431VPS1</accession>
<reference evidence="3 4" key="1">
    <citation type="submission" date="2018-12" db="EMBL/GenBank/DDBJ databases">
        <title>Deinococcus radiophilus ATCC 27603 genome sequencing and assembly.</title>
        <authorList>
            <person name="Maclea K.S."/>
            <person name="Maynard C.R."/>
        </authorList>
    </citation>
    <scope>NUCLEOTIDE SEQUENCE [LARGE SCALE GENOMIC DNA]</scope>
    <source>
        <strain evidence="3 4">ATCC 27603</strain>
    </source>
</reference>
<dbReference type="CDD" id="cd05233">
    <property type="entry name" value="SDR_c"/>
    <property type="match status" value="1"/>
</dbReference>
<proteinExistence type="inferred from homology"/>
<comment type="similarity">
    <text evidence="1">Belongs to the short-chain dehydrogenases/reductases (SDR) family.</text>
</comment>
<dbReference type="InterPro" id="IPR036291">
    <property type="entry name" value="NAD(P)-bd_dom_sf"/>
</dbReference>
<evidence type="ECO:0000256" key="1">
    <source>
        <dbReference type="ARBA" id="ARBA00006484"/>
    </source>
</evidence>
<evidence type="ECO:0000256" key="2">
    <source>
        <dbReference type="ARBA" id="ARBA00023002"/>
    </source>
</evidence>
<dbReference type="RefSeq" id="WP_126353101.1">
    <property type="nucleotide sequence ID" value="NZ_CP086382.1"/>
</dbReference>
<dbReference type="PANTHER" id="PTHR24321">
    <property type="entry name" value="DEHYDROGENASES, SHORT CHAIN"/>
    <property type="match status" value="1"/>
</dbReference>
<sequence length="273" mass="28395">MGRVEGKVALVTGAASGIGLSAATLMAQEGAKVVLADLNEAAAQQAAARIREAGGQAQATTLNATERASVQAAVDFTAETFGGLNIMVNNVGGNRPDTDLDTLHITDEAWDFALLLNATATLYGCQAALPHLLAAGGGSIVNTASMAHRGGDLVRIGYTAGKAAVVAMTRSMAAQYGKQGVRCNSVSPGLVLTPAAEQHLPQAFKDMWSGYNAVPDVGRPDDIGYTILFLASDEARHITGQNIEVDGGHFVSQPTNPAMRVMYQQMAQQAQQE</sequence>
<comment type="caution">
    <text evidence="3">The sequence shown here is derived from an EMBL/GenBank/DDBJ whole genome shotgun (WGS) entry which is preliminary data.</text>
</comment>
<dbReference type="FunFam" id="3.40.50.720:FF:000084">
    <property type="entry name" value="Short-chain dehydrogenase reductase"/>
    <property type="match status" value="1"/>
</dbReference>
<dbReference type="SUPFAM" id="SSF51735">
    <property type="entry name" value="NAD(P)-binding Rossmann-fold domains"/>
    <property type="match status" value="1"/>
</dbReference>